<dbReference type="AlphaFoldDB" id="A0A3P6VDY0"/>
<keyword evidence="5" id="KW-1185">Reference proteome</keyword>
<dbReference type="Proteomes" id="UP000281553">
    <property type="component" value="Unassembled WGS sequence"/>
</dbReference>
<protein>
    <submittedName>
        <fullName evidence="4">Uncharacterized protein</fullName>
    </submittedName>
</protein>
<dbReference type="EMBL" id="UYRU01045138">
    <property type="protein sequence ID" value="VDK88691.1"/>
    <property type="molecule type" value="Genomic_DNA"/>
</dbReference>
<name>A0A3P6VDY0_DIBLA</name>
<dbReference type="OrthoDB" id="29444at2759"/>
<reference evidence="4 5" key="1">
    <citation type="submission" date="2018-11" db="EMBL/GenBank/DDBJ databases">
        <authorList>
            <consortium name="Pathogen Informatics"/>
        </authorList>
    </citation>
    <scope>NUCLEOTIDE SEQUENCE [LARGE SCALE GENOMIC DNA]</scope>
</reference>
<gene>
    <name evidence="4" type="ORF">DILT_LOCUS4261</name>
</gene>
<keyword evidence="2" id="KW-0862">Zinc</keyword>
<feature type="region of interest" description="Disordered" evidence="3">
    <location>
        <begin position="66"/>
        <end position="86"/>
    </location>
</feature>
<evidence type="ECO:0000256" key="2">
    <source>
        <dbReference type="ARBA" id="ARBA00022833"/>
    </source>
</evidence>
<evidence type="ECO:0000256" key="3">
    <source>
        <dbReference type="SAM" id="MobiDB-lite"/>
    </source>
</evidence>
<evidence type="ECO:0000256" key="1">
    <source>
        <dbReference type="ARBA" id="ARBA00008873"/>
    </source>
</evidence>
<dbReference type="GO" id="GO:0006882">
    <property type="term" value="P:intracellular zinc ion homeostasis"/>
    <property type="evidence" value="ECO:0007669"/>
    <property type="project" value="TreeGrafter"/>
</dbReference>
<dbReference type="GO" id="GO:0016020">
    <property type="term" value="C:membrane"/>
    <property type="evidence" value="ECO:0007669"/>
    <property type="project" value="TreeGrafter"/>
</dbReference>
<evidence type="ECO:0000313" key="4">
    <source>
        <dbReference type="EMBL" id="VDK88691.1"/>
    </source>
</evidence>
<dbReference type="PANTHER" id="PTHR45820">
    <property type="entry name" value="FI23527P1"/>
    <property type="match status" value="1"/>
</dbReference>
<comment type="similarity">
    <text evidence="1">Belongs to the cation diffusion facilitator (CDF) transporter (TC 2.A.4) family. SLC30A subfamily.</text>
</comment>
<organism evidence="4 5">
    <name type="scientific">Dibothriocephalus latus</name>
    <name type="common">Fish tapeworm</name>
    <name type="synonym">Diphyllobothrium latum</name>
    <dbReference type="NCBI Taxonomy" id="60516"/>
    <lineage>
        <taxon>Eukaryota</taxon>
        <taxon>Metazoa</taxon>
        <taxon>Spiralia</taxon>
        <taxon>Lophotrochozoa</taxon>
        <taxon>Platyhelminthes</taxon>
        <taxon>Cestoda</taxon>
        <taxon>Eucestoda</taxon>
        <taxon>Diphyllobothriidea</taxon>
        <taxon>Diphyllobothriidae</taxon>
        <taxon>Dibothriocephalus</taxon>
    </lineage>
</organism>
<accession>A0A3P6VDY0</accession>
<sequence length="159" mass="17274">MQPADCPGKSAEYVTVARSVKQLFHEYNIHCTTIQPEFEDDEGLEPDTCMYDCGPNRNCQQDTCCPQPASSTSSGNNHNHGSNSSHTSLAINNITYQSSGNALDTMLTTDTAYKSEANGKPSEQKQELNRYIAVAATLAVASRLMYSGPPQSTSDRVCI</sequence>
<feature type="compositionally biased region" description="Low complexity" evidence="3">
    <location>
        <begin position="70"/>
        <end position="86"/>
    </location>
</feature>
<proteinExistence type="inferred from homology"/>
<dbReference type="PANTHER" id="PTHR45820:SF4">
    <property type="entry name" value="ZINC TRANSPORTER 63C, ISOFORM F"/>
    <property type="match status" value="1"/>
</dbReference>
<evidence type="ECO:0000313" key="5">
    <source>
        <dbReference type="Proteomes" id="UP000281553"/>
    </source>
</evidence>
<dbReference type="GO" id="GO:0005385">
    <property type="term" value="F:zinc ion transmembrane transporter activity"/>
    <property type="evidence" value="ECO:0007669"/>
    <property type="project" value="TreeGrafter"/>
</dbReference>